<keyword evidence="2" id="KW-1185">Reference proteome</keyword>
<reference evidence="1" key="1">
    <citation type="submission" date="2019-12" db="EMBL/GenBank/DDBJ databases">
        <title>Comparative genomics gives insights into the taxonomy of the Azoarcus-Aromatoleum group and reveals separate origins of nif in the plant-associated Azoarcus and non-plant-associated Aromatoleum sub-groups.</title>
        <authorList>
            <person name="Lafos M."/>
            <person name="Maluk M."/>
            <person name="Batista M."/>
            <person name="Junghare M."/>
            <person name="Carmona M."/>
            <person name="Faoro H."/>
            <person name="Cruz L.M."/>
            <person name="Battistoni F."/>
            <person name="De Souza E."/>
            <person name="Pedrosa F."/>
            <person name="Chen W.-M."/>
            <person name="Poole P.S."/>
            <person name="Dixon R.A."/>
            <person name="James E.K."/>
        </authorList>
    </citation>
    <scope>NUCLEOTIDE SEQUENCE</scope>
    <source>
        <strain evidence="1">NSC3</strain>
    </source>
</reference>
<evidence type="ECO:0008006" key="3">
    <source>
        <dbReference type="Google" id="ProtNLM"/>
    </source>
</evidence>
<name>A0A972JA06_9RHOO</name>
<evidence type="ECO:0000313" key="2">
    <source>
        <dbReference type="Proteomes" id="UP000599523"/>
    </source>
</evidence>
<comment type="caution">
    <text evidence="1">The sequence shown here is derived from an EMBL/GenBank/DDBJ whole genome shotgun (WGS) entry which is preliminary data.</text>
</comment>
<proteinExistence type="predicted"/>
<organism evidence="1 2">
    <name type="scientific">Azoarcus taiwanensis</name>
    <dbReference type="NCBI Taxonomy" id="666964"/>
    <lineage>
        <taxon>Bacteria</taxon>
        <taxon>Pseudomonadati</taxon>
        <taxon>Pseudomonadota</taxon>
        <taxon>Betaproteobacteria</taxon>
        <taxon>Rhodocyclales</taxon>
        <taxon>Zoogloeaceae</taxon>
        <taxon>Azoarcus</taxon>
    </lineage>
</organism>
<dbReference type="EMBL" id="WTVM01000199">
    <property type="protein sequence ID" value="NMG05061.1"/>
    <property type="molecule type" value="Genomic_DNA"/>
</dbReference>
<dbReference type="AlphaFoldDB" id="A0A972JA06"/>
<gene>
    <name evidence="1" type="ORF">GPA21_19145</name>
</gene>
<dbReference type="Proteomes" id="UP000599523">
    <property type="component" value="Unassembled WGS sequence"/>
</dbReference>
<protein>
    <recommendedName>
        <fullName evidence="3">DUF5681 domain-containing protein</fullName>
    </recommendedName>
</protein>
<sequence>MKSPNPAGRPKGIVDRRTKMTQTILEDVTAILRVMKENALNGDTAAAALLLSKVMPSLRSQAERVEFDYDASAPISKQVESVLDAVAKGLVAPDVAKSIVETIGTLSQIRATEELEARISALEERENT</sequence>
<accession>A0A972JA06</accession>
<evidence type="ECO:0000313" key="1">
    <source>
        <dbReference type="EMBL" id="NMG05061.1"/>
    </source>
</evidence>